<feature type="region of interest" description="Disordered" evidence="2">
    <location>
        <begin position="110"/>
        <end position="157"/>
    </location>
</feature>
<feature type="region of interest" description="Disordered" evidence="2">
    <location>
        <begin position="286"/>
        <end position="322"/>
    </location>
</feature>
<sequence>MADTQLDLDFEIPVREAGTGQIKRVTFGAASVAKIVSPDALADEVVRRATPSFPPDLQKRFRESVLARINDVRDAIETREELVRTPEKGGLGMPAADADRALKIIDEVMKGVSPKPAPPAPPIPVTLRRAPSQSDGKAPPPSPSTPAPKPPEAVPPIPRDEVYEKLAEEVIGESGISLPPDIRRRLVIALVARLKDVRDSAETKDYITRPVPAGGVGLQAAQAERVLALVNLRFSKITEEMERVERERTLTALKREREGEERRVEIRQAGEGMARDELFAAITAKSKKMPQAPTPSVSPPPLTSPTPPPPARLAAPPAPSMRPKVLDVTPAVKLVGPVEELRAMTLADFRKLARDPKEACLKIRDKINLLQEESFEKRNAAVTAWRGSEPMRIYAELTAAALQEGKAVPVQIQERTAAGKPSLTQEEFTAIMELNRILRF</sequence>
<name>A0A1F7U6W5_9BACT</name>
<keyword evidence="1" id="KW-0175">Coiled coil</keyword>
<feature type="coiled-coil region" evidence="1">
    <location>
        <begin position="227"/>
        <end position="263"/>
    </location>
</feature>
<proteinExistence type="predicted"/>
<dbReference type="EMBL" id="MGDZ01000011">
    <property type="protein sequence ID" value="OGL74000.1"/>
    <property type="molecule type" value="Genomic_DNA"/>
</dbReference>
<comment type="caution">
    <text evidence="3">The sequence shown here is derived from an EMBL/GenBank/DDBJ whole genome shotgun (WGS) entry which is preliminary data.</text>
</comment>
<reference evidence="3 4" key="1">
    <citation type="journal article" date="2016" name="Nat. Commun.">
        <title>Thousands of microbial genomes shed light on interconnected biogeochemical processes in an aquifer system.</title>
        <authorList>
            <person name="Anantharaman K."/>
            <person name="Brown C.T."/>
            <person name="Hug L.A."/>
            <person name="Sharon I."/>
            <person name="Castelle C.J."/>
            <person name="Probst A.J."/>
            <person name="Thomas B.C."/>
            <person name="Singh A."/>
            <person name="Wilkins M.J."/>
            <person name="Karaoz U."/>
            <person name="Brodie E.L."/>
            <person name="Williams K.H."/>
            <person name="Hubbard S.S."/>
            <person name="Banfield J.F."/>
        </authorList>
    </citation>
    <scope>NUCLEOTIDE SEQUENCE [LARGE SCALE GENOMIC DNA]</scope>
</reference>
<feature type="compositionally biased region" description="Pro residues" evidence="2">
    <location>
        <begin position="292"/>
        <end position="320"/>
    </location>
</feature>
<feature type="compositionally biased region" description="Pro residues" evidence="2">
    <location>
        <begin position="115"/>
        <end position="124"/>
    </location>
</feature>
<accession>A0A1F7U6W5</accession>
<evidence type="ECO:0000256" key="2">
    <source>
        <dbReference type="SAM" id="MobiDB-lite"/>
    </source>
</evidence>
<protein>
    <submittedName>
        <fullName evidence="3">Uncharacterized protein</fullName>
    </submittedName>
</protein>
<dbReference type="Proteomes" id="UP000176303">
    <property type="component" value="Unassembled WGS sequence"/>
</dbReference>
<evidence type="ECO:0000256" key="1">
    <source>
        <dbReference type="SAM" id="Coils"/>
    </source>
</evidence>
<organism evidence="3 4">
    <name type="scientific">Candidatus Uhrbacteria bacterium RIFCSPHIGHO2_02_FULL_57_19</name>
    <dbReference type="NCBI Taxonomy" id="1802391"/>
    <lineage>
        <taxon>Bacteria</taxon>
        <taxon>Candidatus Uhriibacteriota</taxon>
    </lineage>
</organism>
<gene>
    <name evidence="3" type="ORF">A3D72_03880</name>
</gene>
<evidence type="ECO:0000313" key="3">
    <source>
        <dbReference type="EMBL" id="OGL74000.1"/>
    </source>
</evidence>
<feature type="compositionally biased region" description="Pro residues" evidence="2">
    <location>
        <begin position="138"/>
        <end position="157"/>
    </location>
</feature>
<dbReference type="STRING" id="1802391.A3D72_03880"/>
<evidence type="ECO:0000313" key="4">
    <source>
        <dbReference type="Proteomes" id="UP000176303"/>
    </source>
</evidence>
<dbReference type="AlphaFoldDB" id="A0A1F7U6W5"/>